<dbReference type="InterPro" id="IPR036028">
    <property type="entry name" value="SH3-like_dom_sf"/>
</dbReference>
<dbReference type="Proteomes" id="UP000675881">
    <property type="component" value="Chromosome 11"/>
</dbReference>
<dbReference type="GO" id="GO:0031267">
    <property type="term" value="F:small GTPase binding"/>
    <property type="evidence" value="ECO:0007669"/>
    <property type="project" value="TreeGrafter"/>
</dbReference>
<gene>
    <name evidence="1" type="ORF">LSAA_3095</name>
</gene>
<dbReference type="GO" id="GO:0007520">
    <property type="term" value="P:myoblast fusion"/>
    <property type="evidence" value="ECO:0007669"/>
    <property type="project" value="TreeGrafter"/>
</dbReference>
<dbReference type="GO" id="GO:0005085">
    <property type="term" value="F:guanyl-nucleotide exchange factor activity"/>
    <property type="evidence" value="ECO:0007669"/>
    <property type="project" value="InterPro"/>
</dbReference>
<accession>A0A7R8H1T9</accession>
<dbReference type="SUPFAM" id="SSF50044">
    <property type="entry name" value="SH3-domain"/>
    <property type="match status" value="1"/>
</dbReference>
<evidence type="ECO:0000313" key="2">
    <source>
        <dbReference type="Proteomes" id="UP000675881"/>
    </source>
</evidence>
<dbReference type="GO" id="GO:0005737">
    <property type="term" value="C:cytoplasm"/>
    <property type="evidence" value="ECO:0007669"/>
    <property type="project" value="TreeGrafter"/>
</dbReference>
<dbReference type="SMART" id="SM00326">
    <property type="entry name" value="SH3"/>
    <property type="match status" value="1"/>
</dbReference>
<dbReference type="PANTHER" id="PTHR45653">
    <property type="entry name" value="DEDICATOR OF CYTOKINESIS"/>
    <property type="match status" value="1"/>
</dbReference>
<evidence type="ECO:0000313" key="1">
    <source>
        <dbReference type="EMBL" id="CAF2813282.1"/>
    </source>
</evidence>
<dbReference type="PROSITE" id="PS50002">
    <property type="entry name" value="SH3"/>
    <property type="match status" value="1"/>
</dbReference>
<protein>
    <submittedName>
        <fullName evidence="1">DOCK2</fullName>
    </submittedName>
</protein>
<proteinExistence type="predicted"/>
<dbReference type="InterPro" id="IPR001452">
    <property type="entry name" value="SH3_domain"/>
</dbReference>
<dbReference type="GO" id="GO:0007264">
    <property type="term" value="P:small GTPase-mediated signal transduction"/>
    <property type="evidence" value="ECO:0007669"/>
    <property type="project" value="InterPro"/>
</dbReference>
<keyword evidence="2" id="KW-1185">Reference proteome</keyword>
<dbReference type="InterPro" id="IPR042455">
    <property type="entry name" value="DOCK_N_sub1"/>
</dbReference>
<organism evidence="1 2">
    <name type="scientific">Lepeophtheirus salmonis</name>
    <name type="common">Salmon louse</name>
    <name type="synonym">Caligus salmonis</name>
    <dbReference type="NCBI Taxonomy" id="72036"/>
    <lineage>
        <taxon>Eukaryota</taxon>
        <taxon>Metazoa</taxon>
        <taxon>Ecdysozoa</taxon>
        <taxon>Arthropoda</taxon>
        <taxon>Crustacea</taxon>
        <taxon>Multicrustacea</taxon>
        <taxon>Hexanauplia</taxon>
        <taxon>Copepoda</taxon>
        <taxon>Siphonostomatoida</taxon>
        <taxon>Caligidae</taxon>
        <taxon>Lepeophtheirus</taxon>
    </lineage>
</organism>
<reference evidence="1" key="1">
    <citation type="submission" date="2021-02" db="EMBL/GenBank/DDBJ databases">
        <authorList>
            <person name="Bekaert M."/>
        </authorList>
    </citation>
    <scope>NUCLEOTIDE SEQUENCE</scope>
    <source>
        <strain evidence="1">IoA-00</strain>
    </source>
</reference>
<dbReference type="PANTHER" id="PTHR45653:SF10">
    <property type="entry name" value="MYOBLAST CITY, ISOFORM B"/>
    <property type="match status" value="1"/>
</dbReference>
<dbReference type="GO" id="GO:0005886">
    <property type="term" value="C:plasma membrane"/>
    <property type="evidence" value="ECO:0007669"/>
    <property type="project" value="TreeGrafter"/>
</dbReference>
<dbReference type="InterPro" id="IPR026791">
    <property type="entry name" value="DOCK"/>
</dbReference>
<name>A0A7R8H1T9_LEPSM</name>
<dbReference type="InterPro" id="IPR032376">
    <property type="entry name" value="DOCK_N"/>
</dbReference>
<dbReference type="Pfam" id="PF16172">
    <property type="entry name" value="DOCK_N"/>
    <property type="match status" value="1"/>
</dbReference>
<dbReference type="OrthoDB" id="18896at2759"/>
<dbReference type="GO" id="GO:0016477">
    <property type="term" value="P:cell migration"/>
    <property type="evidence" value="ECO:0007669"/>
    <property type="project" value="TreeGrafter"/>
</dbReference>
<dbReference type="EMBL" id="HG994590">
    <property type="protein sequence ID" value="CAF2813282.1"/>
    <property type="molecule type" value="Genomic_DNA"/>
</dbReference>
<dbReference type="AlphaFoldDB" id="A0A7R8H1T9"/>
<sequence length="357" mass="39998">MPWTRENGIGVALWSYIPKEGENKLVLRIGDVVEVLGRQEKWLVGRLCSNRGFIGAFPASFVALDPPALREPDSVVSKTNPIYDMMRLIVSLRSTLLSGKLPAEEAKEIRRNLTEKIDFMNSQRGLDLTIRHCDGKRIEEKSLSAVALFRQHHQTQRWVRSFAAVKGDDKDLSGPHPVLPETFQILLSIRSFSSGLKVDEADLITSIYEVYEGKDKSDIANKRLYLITNVVTEGNYGNDNAKEGSRADLSRIKKEICFRKALGVAAIDITEQFTFRQGGTGKRHEGGREAELSIPFISSGSESESLENTFKRLINTDRKSQESNLRRLGVKLNIVFGGDLHKFQFSSLGSYGICHLP</sequence>
<dbReference type="Gene3D" id="2.30.30.40">
    <property type="entry name" value="SH3 Domains"/>
    <property type="match status" value="1"/>
</dbReference>
<dbReference type="Gene3D" id="1.20.1270.350">
    <property type="entry name" value="Dedicator of cytokinesis N-terminal subdomain"/>
    <property type="match status" value="1"/>
</dbReference>